<evidence type="ECO:0000313" key="3">
    <source>
        <dbReference type="Proteomes" id="UP000032067"/>
    </source>
</evidence>
<comment type="caution">
    <text evidence="2">The sequence shown here is derived from an EMBL/GenBank/DDBJ whole genome shotgun (WGS) entry which is preliminary data.</text>
</comment>
<name>A0A0D0LAN6_VARPD</name>
<dbReference type="OrthoDB" id="120315at2"/>
<proteinExistence type="predicted"/>
<dbReference type="AlphaFoldDB" id="A0A0D0LAN6"/>
<accession>A0A0D0LAN6</accession>
<dbReference type="Proteomes" id="UP000032067">
    <property type="component" value="Unassembled WGS sequence"/>
</dbReference>
<organism evidence="2 3">
    <name type="scientific">Variovorax paradoxus</name>
    <dbReference type="NCBI Taxonomy" id="34073"/>
    <lineage>
        <taxon>Bacteria</taxon>
        <taxon>Pseudomonadati</taxon>
        <taxon>Pseudomonadota</taxon>
        <taxon>Betaproteobacteria</taxon>
        <taxon>Burkholderiales</taxon>
        <taxon>Comamonadaceae</taxon>
        <taxon>Variovorax</taxon>
    </lineage>
</organism>
<reference evidence="2 3" key="1">
    <citation type="submission" date="2014-12" db="EMBL/GenBank/DDBJ databases">
        <title>16Stimator: statistical estimation of ribosomal gene copy numbers from draft genome assemblies.</title>
        <authorList>
            <person name="Perisin M.A."/>
            <person name="Vetter M."/>
            <person name="Gilbert J.A."/>
            <person name="Bergelson J."/>
        </authorList>
    </citation>
    <scope>NUCLEOTIDE SEQUENCE [LARGE SCALE GENOMIC DNA]</scope>
    <source>
        <strain evidence="2 3">MEDvA23</strain>
    </source>
</reference>
<feature type="domain" description="UBP-type" evidence="1">
    <location>
        <begin position="3"/>
        <end position="85"/>
    </location>
</feature>
<dbReference type="Gene3D" id="3.30.40.10">
    <property type="entry name" value="Zinc/RING finger domain, C3HC4 (zinc finger)"/>
    <property type="match status" value="1"/>
</dbReference>
<dbReference type="SUPFAM" id="SSF57850">
    <property type="entry name" value="RING/U-box"/>
    <property type="match status" value="1"/>
</dbReference>
<dbReference type="EMBL" id="JXQQ01000010">
    <property type="protein sequence ID" value="KIQ35327.1"/>
    <property type="molecule type" value="Genomic_DNA"/>
</dbReference>
<dbReference type="InterPro" id="IPR013083">
    <property type="entry name" value="Znf_RING/FYVE/PHD"/>
</dbReference>
<protein>
    <submittedName>
        <fullName evidence="2">Zinc finger UBP-type protein</fullName>
    </submittedName>
</protein>
<evidence type="ECO:0000259" key="1">
    <source>
        <dbReference type="PROSITE" id="PS50271"/>
    </source>
</evidence>
<dbReference type="InterPro" id="IPR001607">
    <property type="entry name" value="Znf_UBP"/>
</dbReference>
<dbReference type="PROSITE" id="PS50271">
    <property type="entry name" value="ZF_UBP"/>
    <property type="match status" value="1"/>
</dbReference>
<dbReference type="GO" id="GO:0008270">
    <property type="term" value="F:zinc ion binding"/>
    <property type="evidence" value="ECO:0007669"/>
    <property type="project" value="InterPro"/>
</dbReference>
<gene>
    <name evidence="2" type="ORF">RT97_05360</name>
</gene>
<evidence type="ECO:0000313" key="2">
    <source>
        <dbReference type="EMBL" id="KIQ35327.1"/>
    </source>
</evidence>
<dbReference type="RefSeq" id="WP_042577734.1">
    <property type="nucleotide sequence ID" value="NZ_JXQQ01000010.1"/>
</dbReference>
<sequence length="85" mass="9445">MNTPCTHQDQIRPVLPATEGCEECLRLGGRWVHLRMCLVCGHVGCCDSSPGKHATGHFHDTGHPVMQSAQPGESWRWCYVDGQMI</sequence>
<dbReference type="Pfam" id="PF02148">
    <property type="entry name" value="zf-UBP"/>
    <property type="match status" value="1"/>
</dbReference>